<evidence type="ECO:0000313" key="1">
    <source>
        <dbReference type="EMBL" id="ETK78177.1"/>
    </source>
</evidence>
<name>W2G578_PHYNI</name>
<organism evidence="1">
    <name type="scientific">Phytophthora nicotianae</name>
    <name type="common">Potato buckeye rot agent</name>
    <name type="synonym">Phytophthora parasitica</name>
    <dbReference type="NCBI Taxonomy" id="4792"/>
    <lineage>
        <taxon>Eukaryota</taxon>
        <taxon>Sar</taxon>
        <taxon>Stramenopiles</taxon>
        <taxon>Oomycota</taxon>
        <taxon>Peronosporomycetes</taxon>
        <taxon>Peronosporales</taxon>
        <taxon>Peronosporaceae</taxon>
        <taxon>Phytophthora</taxon>
    </lineage>
</organism>
<dbReference type="EMBL" id="KI688261">
    <property type="protein sequence ID" value="ETK78177.1"/>
    <property type="molecule type" value="Genomic_DNA"/>
</dbReference>
<accession>W2G578</accession>
<proteinExistence type="predicted"/>
<gene>
    <name evidence="1" type="ORF">L915_15744</name>
</gene>
<protein>
    <submittedName>
        <fullName evidence="1">Uncharacterized protein</fullName>
    </submittedName>
</protein>
<reference evidence="1" key="1">
    <citation type="submission" date="2013-11" db="EMBL/GenBank/DDBJ databases">
        <title>The Genome Sequence of Phytophthora parasitica CJ02B3.</title>
        <authorList>
            <consortium name="The Broad Institute Genomics Platform"/>
            <person name="Russ C."/>
            <person name="Tyler B."/>
            <person name="Panabieres F."/>
            <person name="Shan W."/>
            <person name="Tripathy S."/>
            <person name="Grunwald N."/>
            <person name="Machado M."/>
            <person name="Johnson C.S."/>
            <person name="Arredondo F."/>
            <person name="Hong C."/>
            <person name="Coffey M."/>
            <person name="Young S.K."/>
            <person name="Zeng Q."/>
            <person name="Gargeya S."/>
            <person name="Fitzgerald M."/>
            <person name="Abouelleil A."/>
            <person name="Alvarado L."/>
            <person name="Chapman S.B."/>
            <person name="Gainer-Dewar J."/>
            <person name="Goldberg J."/>
            <person name="Griggs A."/>
            <person name="Gujja S."/>
            <person name="Hansen M."/>
            <person name="Howarth C."/>
            <person name="Imamovic A."/>
            <person name="Ireland A."/>
            <person name="Larimer J."/>
            <person name="McCowan C."/>
            <person name="Murphy C."/>
            <person name="Pearson M."/>
            <person name="Poon T.W."/>
            <person name="Priest M."/>
            <person name="Roberts A."/>
            <person name="Saif S."/>
            <person name="Shea T."/>
            <person name="Sykes S."/>
            <person name="Wortman J."/>
            <person name="Nusbaum C."/>
            <person name="Birren B."/>
        </authorList>
    </citation>
    <scope>NUCLEOTIDE SEQUENCE [LARGE SCALE GENOMIC DNA]</scope>
    <source>
        <strain evidence="1">CJ02B3</strain>
    </source>
</reference>
<sequence length="76" mass="8838">MALALGYFLHRDLPVLPTIAFDLNEMSDTDCWARYRFDHDGLKRLIVLMQIPAVLITPYTVTDFQLWKACVFCWSA</sequence>
<dbReference type="Proteomes" id="UP000053236">
    <property type="component" value="Unassembled WGS sequence"/>
</dbReference>
<dbReference type="AlphaFoldDB" id="W2G578"/>